<name>A0ABY5VFU3_9FIRM</name>
<proteinExistence type="predicted"/>
<protein>
    <submittedName>
        <fullName evidence="1">Uncharacterized protein</fullName>
    </submittedName>
</protein>
<dbReference type="Proteomes" id="UP001060164">
    <property type="component" value="Chromosome"/>
</dbReference>
<sequence length="96" mass="11009">MTLGIKYCGGCNPVYDRVAAVNELKESLKDLEISFTSYRAEETYDACLLVRGCNRDCVSDKEFSNCRQMWIAVCGEDFLIIKSELRAYFQARMRGE</sequence>
<evidence type="ECO:0000313" key="2">
    <source>
        <dbReference type="Proteomes" id="UP001060164"/>
    </source>
</evidence>
<reference evidence="1" key="1">
    <citation type="journal article" date="2022" name="Cell">
        <title>Design, construction, and in vivo augmentation of a complex gut microbiome.</title>
        <authorList>
            <person name="Cheng A.G."/>
            <person name="Ho P.Y."/>
            <person name="Aranda-Diaz A."/>
            <person name="Jain S."/>
            <person name="Yu F.B."/>
            <person name="Meng X."/>
            <person name="Wang M."/>
            <person name="Iakiviak M."/>
            <person name="Nagashima K."/>
            <person name="Zhao A."/>
            <person name="Murugkar P."/>
            <person name="Patil A."/>
            <person name="Atabakhsh K."/>
            <person name="Weakley A."/>
            <person name="Yan J."/>
            <person name="Brumbaugh A.R."/>
            <person name="Higginbottom S."/>
            <person name="Dimas A."/>
            <person name="Shiver A.L."/>
            <person name="Deutschbauer A."/>
            <person name="Neff N."/>
            <person name="Sonnenburg J.L."/>
            <person name="Huang K.C."/>
            <person name="Fischbach M.A."/>
        </authorList>
    </citation>
    <scope>NUCLEOTIDE SEQUENCE</scope>
    <source>
        <strain evidence="1">DSM 19829</strain>
    </source>
</reference>
<organism evidence="1 2">
    <name type="scientific">Ruminococcus gauvreauii</name>
    <dbReference type="NCBI Taxonomy" id="438033"/>
    <lineage>
        <taxon>Bacteria</taxon>
        <taxon>Bacillati</taxon>
        <taxon>Bacillota</taxon>
        <taxon>Clostridia</taxon>
        <taxon>Eubacteriales</taxon>
        <taxon>Oscillospiraceae</taxon>
        <taxon>Ruminococcus</taxon>
    </lineage>
</organism>
<gene>
    <name evidence="1" type="ORF">NQ502_18200</name>
</gene>
<dbReference type="RefSeq" id="WP_049898398.1">
    <property type="nucleotide sequence ID" value="NZ_CABLBR010000035.1"/>
</dbReference>
<accession>A0ABY5VFU3</accession>
<evidence type="ECO:0000313" key="1">
    <source>
        <dbReference type="EMBL" id="UWP59269.1"/>
    </source>
</evidence>
<keyword evidence="2" id="KW-1185">Reference proteome</keyword>
<dbReference type="EMBL" id="CP102290">
    <property type="protein sequence ID" value="UWP59269.1"/>
    <property type="molecule type" value="Genomic_DNA"/>
</dbReference>